<dbReference type="OrthoDB" id="196375at2157"/>
<proteinExistence type="predicted"/>
<dbReference type="Proteomes" id="UP000765891">
    <property type="component" value="Unassembled WGS sequence"/>
</dbReference>
<protein>
    <submittedName>
        <fullName evidence="1">Uncharacterized protein</fullName>
    </submittedName>
</protein>
<dbReference type="Proteomes" id="UP000614609">
    <property type="component" value="Unassembled WGS sequence"/>
</dbReference>
<dbReference type="AlphaFoldDB" id="A0A830FM85"/>
<reference evidence="2" key="3">
    <citation type="submission" date="2021-03" db="EMBL/GenBank/DDBJ databases">
        <title>Genomic Encyclopedia of Type Strains, Phase IV (KMG-IV): sequencing the most valuable type-strain genomes for metagenomic binning, comparative biology and taxonomic classification.</title>
        <authorList>
            <person name="Goeker M."/>
        </authorList>
    </citation>
    <scope>NUCLEOTIDE SEQUENCE</scope>
    <source>
        <strain evidence="2">DSM 22443</strain>
    </source>
</reference>
<accession>A0A830FM85</accession>
<comment type="caution">
    <text evidence="1">The sequence shown here is derived from an EMBL/GenBank/DDBJ whole genome shotgun (WGS) entry which is preliminary data.</text>
</comment>
<evidence type="ECO:0000313" key="1">
    <source>
        <dbReference type="EMBL" id="GGM64046.1"/>
    </source>
</evidence>
<evidence type="ECO:0000313" key="2">
    <source>
        <dbReference type="EMBL" id="MBP1953599.1"/>
    </source>
</evidence>
<gene>
    <name evidence="1" type="ORF">GCM10009017_12640</name>
    <name evidence="2" type="ORF">J2752_000480</name>
</gene>
<name>A0A830FM85_9EURY</name>
<reference evidence="1" key="2">
    <citation type="submission" date="2020-09" db="EMBL/GenBank/DDBJ databases">
        <authorList>
            <person name="Sun Q."/>
            <person name="Ohkuma M."/>
        </authorList>
    </citation>
    <scope>NUCLEOTIDE SEQUENCE</scope>
    <source>
        <strain evidence="1">JCM 16108</strain>
    </source>
</reference>
<keyword evidence="3" id="KW-1185">Reference proteome</keyword>
<sequence>MHTTPRRPDNDSDATVQQLDRTLYDVPATWAEWGSHEPVRDGETRFHAIKLCHTYAFVTKRVSGSRANADERNQIHVLYEDPETGDRVERVYDASLIEAHAETIHIWSQHAEAPDGRMDYPGLPVMADGFGEGFLVVPRIVRRGGPESFAASVAVRDDEPRLSEGGN</sequence>
<reference evidence="1" key="1">
    <citation type="journal article" date="2014" name="Int. J. Syst. Evol. Microbiol.">
        <title>Complete genome sequence of Corynebacterium casei LMG S-19264T (=DSM 44701T), isolated from a smear-ripened cheese.</title>
        <authorList>
            <consortium name="US DOE Joint Genome Institute (JGI-PGF)"/>
            <person name="Walter F."/>
            <person name="Albersmeier A."/>
            <person name="Kalinowski J."/>
            <person name="Ruckert C."/>
        </authorList>
    </citation>
    <scope>NUCLEOTIDE SEQUENCE</scope>
    <source>
        <strain evidence="1">JCM 16108</strain>
    </source>
</reference>
<dbReference type="EMBL" id="JAGGKO010000001">
    <property type="protein sequence ID" value="MBP1953599.1"/>
    <property type="molecule type" value="Genomic_DNA"/>
</dbReference>
<organism evidence="1 3">
    <name type="scientific">Halarchaeum rubridurum</name>
    <dbReference type="NCBI Taxonomy" id="489911"/>
    <lineage>
        <taxon>Archaea</taxon>
        <taxon>Methanobacteriati</taxon>
        <taxon>Methanobacteriota</taxon>
        <taxon>Stenosarchaea group</taxon>
        <taxon>Halobacteria</taxon>
        <taxon>Halobacteriales</taxon>
        <taxon>Halobacteriaceae</taxon>
    </lineage>
</organism>
<evidence type="ECO:0000313" key="3">
    <source>
        <dbReference type="Proteomes" id="UP000614609"/>
    </source>
</evidence>
<dbReference type="RefSeq" id="WP_188871048.1">
    <property type="nucleotide sequence ID" value="NZ_BMOO01000003.1"/>
</dbReference>
<dbReference type="EMBL" id="BMOO01000003">
    <property type="protein sequence ID" value="GGM64046.1"/>
    <property type="molecule type" value="Genomic_DNA"/>
</dbReference>